<dbReference type="OrthoDB" id="5599753at2759"/>
<keyword evidence="4" id="KW-1185">Reference proteome</keyword>
<evidence type="ECO:0000313" key="3">
    <source>
        <dbReference type="EMBL" id="KAH7311670.1"/>
    </source>
</evidence>
<evidence type="ECO:0000313" key="4">
    <source>
        <dbReference type="Proteomes" id="UP000813444"/>
    </source>
</evidence>
<name>A0A8K0SJ95_9HYPO</name>
<proteinExistence type="predicted"/>
<accession>A0A8K0SJ95</accession>
<reference evidence="3" key="1">
    <citation type="journal article" date="2021" name="Nat. Commun.">
        <title>Genetic determinants of endophytism in the Arabidopsis root mycobiome.</title>
        <authorList>
            <person name="Mesny F."/>
            <person name="Miyauchi S."/>
            <person name="Thiergart T."/>
            <person name="Pickel B."/>
            <person name="Atanasova L."/>
            <person name="Karlsson M."/>
            <person name="Huettel B."/>
            <person name="Barry K.W."/>
            <person name="Haridas S."/>
            <person name="Chen C."/>
            <person name="Bauer D."/>
            <person name="Andreopoulos W."/>
            <person name="Pangilinan J."/>
            <person name="LaButti K."/>
            <person name="Riley R."/>
            <person name="Lipzen A."/>
            <person name="Clum A."/>
            <person name="Drula E."/>
            <person name="Henrissat B."/>
            <person name="Kohler A."/>
            <person name="Grigoriev I.V."/>
            <person name="Martin F.M."/>
            <person name="Hacquard S."/>
        </authorList>
    </citation>
    <scope>NUCLEOTIDE SEQUENCE</scope>
    <source>
        <strain evidence="3">MPI-CAGE-CH-0235</strain>
    </source>
</reference>
<keyword evidence="2" id="KW-0472">Membrane</keyword>
<keyword evidence="2" id="KW-1133">Transmembrane helix</keyword>
<comment type="caution">
    <text evidence="3">The sequence shown here is derived from an EMBL/GenBank/DDBJ whole genome shotgun (WGS) entry which is preliminary data.</text>
</comment>
<keyword evidence="2" id="KW-0812">Transmembrane</keyword>
<protein>
    <submittedName>
        <fullName evidence="3">Uncharacterized protein</fullName>
    </submittedName>
</protein>
<feature type="transmembrane region" description="Helical" evidence="2">
    <location>
        <begin position="6"/>
        <end position="24"/>
    </location>
</feature>
<sequence length="247" mass="27414">MHSYLRIGITTLAVPLAGLAAWLYHLRRTLSQTTTSSHSRRLPSTETQQQQQSSYPISLPPDVAAADSPWIIAHERVLSDPVPRTVLPQEDLLLAYTRAAHVAFGRTPNAFAVRSMLQRSEPARQSFDESWIRASHFAVGDRINGAYTVSYHGEGRVPGSERVELALDPPASYSGPRPRGVIIAEVLPAPGSSDHVVFVNESWMWRRDDEKPTLVETSVGGWLHDLMARWLVVQGIAELKGQKEKHA</sequence>
<evidence type="ECO:0000256" key="2">
    <source>
        <dbReference type="SAM" id="Phobius"/>
    </source>
</evidence>
<dbReference type="AlphaFoldDB" id="A0A8K0SJ95"/>
<organism evidence="3 4">
    <name type="scientific">Stachybotrys elegans</name>
    <dbReference type="NCBI Taxonomy" id="80388"/>
    <lineage>
        <taxon>Eukaryota</taxon>
        <taxon>Fungi</taxon>
        <taxon>Dikarya</taxon>
        <taxon>Ascomycota</taxon>
        <taxon>Pezizomycotina</taxon>
        <taxon>Sordariomycetes</taxon>
        <taxon>Hypocreomycetidae</taxon>
        <taxon>Hypocreales</taxon>
        <taxon>Stachybotryaceae</taxon>
        <taxon>Stachybotrys</taxon>
    </lineage>
</organism>
<dbReference type="EMBL" id="JAGPNK010000011">
    <property type="protein sequence ID" value="KAH7311670.1"/>
    <property type="molecule type" value="Genomic_DNA"/>
</dbReference>
<gene>
    <name evidence="3" type="ORF">B0I35DRAFT_69904</name>
</gene>
<feature type="region of interest" description="Disordered" evidence="1">
    <location>
        <begin position="34"/>
        <end position="56"/>
    </location>
</feature>
<dbReference type="Proteomes" id="UP000813444">
    <property type="component" value="Unassembled WGS sequence"/>
</dbReference>
<evidence type="ECO:0000256" key="1">
    <source>
        <dbReference type="SAM" id="MobiDB-lite"/>
    </source>
</evidence>